<sequence>MLEKFILVSETHFQNTETTLKNQQASIQGLKTQIGQLAKLVFERPQGFQQQPYQQEKNLNLEEMLEKFILVSETHFQNTETTLKNQQASIQGLKTQIGQLAKLVFERPQGSLPSNTEPNPKEHVKAVT</sequence>
<dbReference type="AlphaFoldDB" id="A0A2P5XLX4"/>
<evidence type="ECO:0000256" key="1">
    <source>
        <dbReference type="SAM" id="MobiDB-lite"/>
    </source>
</evidence>
<reference evidence="2 3" key="1">
    <citation type="submission" date="2015-01" db="EMBL/GenBank/DDBJ databases">
        <title>Genome of allotetraploid Gossypium barbadense reveals genomic plasticity and fiber elongation in cotton evolution.</title>
        <authorList>
            <person name="Chen X."/>
            <person name="Liu X."/>
            <person name="Zhao B."/>
            <person name="Zheng H."/>
            <person name="Hu Y."/>
            <person name="Lu G."/>
            <person name="Yang C."/>
            <person name="Chen J."/>
            <person name="Shan C."/>
            <person name="Zhang L."/>
            <person name="Zhou Y."/>
            <person name="Wang L."/>
            <person name="Guo W."/>
            <person name="Bai Y."/>
            <person name="Ruan J."/>
            <person name="Shangguan X."/>
            <person name="Mao Y."/>
            <person name="Jiang J."/>
            <person name="Zhu Y."/>
            <person name="Lei J."/>
            <person name="Kang H."/>
            <person name="Chen S."/>
            <person name="He X."/>
            <person name="Wang R."/>
            <person name="Wang Y."/>
            <person name="Chen J."/>
            <person name="Wang L."/>
            <person name="Yu S."/>
            <person name="Wang B."/>
            <person name="Wei J."/>
            <person name="Song S."/>
            <person name="Lu X."/>
            <person name="Gao Z."/>
            <person name="Gu W."/>
            <person name="Deng X."/>
            <person name="Ma D."/>
            <person name="Wang S."/>
            <person name="Liang W."/>
            <person name="Fang L."/>
            <person name="Cai C."/>
            <person name="Zhu X."/>
            <person name="Zhou B."/>
            <person name="Zhang Y."/>
            <person name="Chen Z."/>
            <person name="Xu S."/>
            <person name="Zhu R."/>
            <person name="Wang S."/>
            <person name="Zhang T."/>
            <person name="Zhao G."/>
        </authorList>
    </citation>
    <scope>NUCLEOTIDE SEQUENCE [LARGE SCALE GENOMIC DNA]</scope>
    <source>
        <strain evidence="3">cv. Xinhai21</strain>
        <tissue evidence="2">Leaf</tissue>
    </source>
</reference>
<dbReference type="OrthoDB" id="1305902at2759"/>
<dbReference type="EMBL" id="KZ664613">
    <property type="protein sequence ID" value="PPS04346.1"/>
    <property type="molecule type" value="Genomic_DNA"/>
</dbReference>
<dbReference type="Proteomes" id="UP000239757">
    <property type="component" value="Unassembled WGS sequence"/>
</dbReference>
<feature type="region of interest" description="Disordered" evidence="1">
    <location>
        <begin position="108"/>
        <end position="128"/>
    </location>
</feature>
<name>A0A2P5XLX4_GOSBA</name>
<evidence type="ECO:0000313" key="3">
    <source>
        <dbReference type="Proteomes" id="UP000239757"/>
    </source>
</evidence>
<feature type="compositionally biased region" description="Basic and acidic residues" evidence="1">
    <location>
        <begin position="119"/>
        <end position="128"/>
    </location>
</feature>
<organism evidence="2 3">
    <name type="scientific">Gossypium barbadense</name>
    <name type="common">Sea Island cotton</name>
    <name type="synonym">Hibiscus barbadensis</name>
    <dbReference type="NCBI Taxonomy" id="3634"/>
    <lineage>
        <taxon>Eukaryota</taxon>
        <taxon>Viridiplantae</taxon>
        <taxon>Streptophyta</taxon>
        <taxon>Embryophyta</taxon>
        <taxon>Tracheophyta</taxon>
        <taxon>Spermatophyta</taxon>
        <taxon>Magnoliopsida</taxon>
        <taxon>eudicotyledons</taxon>
        <taxon>Gunneridae</taxon>
        <taxon>Pentapetalae</taxon>
        <taxon>rosids</taxon>
        <taxon>malvids</taxon>
        <taxon>Malvales</taxon>
        <taxon>Malvaceae</taxon>
        <taxon>Malvoideae</taxon>
        <taxon>Gossypium</taxon>
    </lineage>
</organism>
<gene>
    <name evidence="2" type="ORF">GOBAR_AA16315</name>
</gene>
<protein>
    <recommendedName>
        <fullName evidence="4">DUF641 domain-containing protein</fullName>
    </recommendedName>
</protein>
<evidence type="ECO:0008006" key="4">
    <source>
        <dbReference type="Google" id="ProtNLM"/>
    </source>
</evidence>
<accession>A0A2P5XLX4</accession>
<evidence type="ECO:0000313" key="2">
    <source>
        <dbReference type="EMBL" id="PPS04346.1"/>
    </source>
</evidence>
<proteinExistence type="predicted"/>